<dbReference type="PATRIC" id="fig|1156395.6.peg.268"/>
<dbReference type="InterPro" id="IPR009057">
    <property type="entry name" value="Homeodomain-like_sf"/>
</dbReference>
<evidence type="ECO:0000259" key="14">
    <source>
        <dbReference type="PROSITE" id="PS50045"/>
    </source>
</evidence>
<accession>A0A1B9F960</accession>
<dbReference type="PROSITE" id="PS50045">
    <property type="entry name" value="SIGMA54_INTERACT_4"/>
    <property type="match status" value="1"/>
</dbReference>
<dbReference type="NCBIfam" id="TIGR01817">
    <property type="entry name" value="nifA"/>
    <property type="match status" value="1"/>
</dbReference>
<dbReference type="GO" id="GO:0009399">
    <property type="term" value="P:nitrogen fixation"/>
    <property type="evidence" value="ECO:0007669"/>
    <property type="project" value="UniProtKB-UniRule"/>
</dbReference>
<keyword evidence="13" id="KW-0175">Coiled coil</keyword>
<dbReference type="STRING" id="1156395.DBT_0265"/>
<dbReference type="InterPro" id="IPR003593">
    <property type="entry name" value="AAA+_ATPase"/>
</dbReference>
<dbReference type="InterPro" id="IPR029016">
    <property type="entry name" value="GAF-like_dom_sf"/>
</dbReference>
<dbReference type="Gene3D" id="1.10.8.60">
    <property type="match status" value="1"/>
</dbReference>
<evidence type="ECO:0000256" key="7">
    <source>
        <dbReference type="ARBA" id="ARBA00023015"/>
    </source>
</evidence>
<evidence type="ECO:0000256" key="3">
    <source>
        <dbReference type="ARBA" id="ARBA00015308"/>
    </source>
</evidence>
<dbReference type="Pfam" id="PF25601">
    <property type="entry name" value="AAA_lid_14"/>
    <property type="match status" value="1"/>
</dbReference>
<dbReference type="InterPro" id="IPR025944">
    <property type="entry name" value="Sigma_54_int_dom_CS"/>
</dbReference>
<dbReference type="GO" id="GO:0000160">
    <property type="term" value="P:phosphorelay signal transduction system"/>
    <property type="evidence" value="ECO:0007669"/>
    <property type="project" value="UniProtKB-UniRule"/>
</dbReference>
<dbReference type="PROSITE" id="PS00676">
    <property type="entry name" value="SIGMA54_INTERACT_2"/>
    <property type="match status" value="1"/>
</dbReference>
<dbReference type="Gene3D" id="3.40.50.300">
    <property type="entry name" value="P-loop containing nucleotide triphosphate hydrolases"/>
    <property type="match status" value="1"/>
</dbReference>
<evidence type="ECO:0000256" key="6">
    <source>
        <dbReference type="ARBA" id="ARBA00023012"/>
    </source>
</evidence>
<dbReference type="PROSITE" id="PS00688">
    <property type="entry name" value="SIGMA54_INTERACT_3"/>
    <property type="match status" value="1"/>
</dbReference>
<dbReference type="FunFam" id="1.10.8.60:FF:000014">
    <property type="entry name" value="DNA-binding transcriptional regulator NtrC"/>
    <property type="match status" value="1"/>
</dbReference>
<protein>
    <recommendedName>
        <fullName evidence="3 12">Nif-specific regulatory protein</fullName>
    </recommendedName>
</protein>
<dbReference type="GO" id="GO:0005524">
    <property type="term" value="F:ATP binding"/>
    <property type="evidence" value="ECO:0007669"/>
    <property type="project" value="UniProtKB-KW"/>
</dbReference>
<dbReference type="CDD" id="cd00009">
    <property type="entry name" value="AAA"/>
    <property type="match status" value="1"/>
</dbReference>
<dbReference type="InterPro" id="IPR002197">
    <property type="entry name" value="HTH_Fis"/>
</dbReference>
<dbReference type="Gene3D" id="1.10.10.60">
    <property type="entry name" value="Homeodomain-like"/>
    <property type="match status" value="1"/>
</dbReference>
<dbReference type="FunFam" id="3.40.50.300:FF:000006">
    <property type="entry name" value="DNA-binding transcriptional regulator NtrC"/>
    <property type="match status" value="1"/>
</dbReference>
<dbReference type="Gene3D" id="3.30.450.40">
    <property type="match status" value="1"/>
</dbReference>
<dbReference type="SUPFAM" id="SSF55781">
    <property type="entry name" value="GAF domain-like"/>
    <property type="match status" value="1"/>
</dbReference>
<keyword evidence="16" id="KW-1185">Reference proteome</keyword>
<dbReference type="InterPro" id="IPR027417">
    <property type="entry name" value="P-loop_NTPase"/>
</dbReference>
<evidence type="ECO:0000313" key="15">
    <source>
        <dbReference type="EMBL" id="OCC16448.1"/>
    </source>
</evidence>
<evidence type="ECO:0000256" key="8">
    <source>
        <dbReference type="ARBA" id="ARBA00023125"/>
    </source>
</evidence>
<feature type="coiled-coil region" evidence="13">
    <location>
        <begin position="180"/>
        <end position="207"/>
    </location>
</feature>
<comment type="caution">
    <text evidence="15">The sequence shown here is derived from an EMBL/GenBank/DDBJ whole genome shotgun (WGS) entry which is preliminary data.</text>
</comment>
<evidence type="ECO:0000256" key="12">
    <source>
        <dbReference type="RuleBase" id="RU368029"/>
    </source>
</evidence>
<dbReference type="InterPro" id="IPR025943">
    <property type="entry name" value="Sigma_54_int_dom_ATP-bd_2"/>
</dbReference>
<evidence type="ECO:0000256" key="11">
    <source>
        <dbReference type="ARBA" id="ARBA00023231"/>
    </source>
</evidence>
<dbReference type="AlphaFoldDB" id="A0A1B9F960"/>
<dbReference type="InterPro" id="IPR002078">
    <property type="entry name" value="Sigma_54_int"/>
</dbReference>
<dbReference type="GO" id="GO:0003700">
    <property type="term" value="F:DNA-binding transcription factor activity"/>
    <property type="evidence" value="ECO:0007669"/>
    <property type="project" value="UniProtKB-UniRule"/>
</dbReference>
<dbReference type="PROSITE" id="PS00675">
    <property type="entry name" value="SIGMA54_INTERACT_1"/>
    <property type="match status" value="1"/>
</dbReference>
<dbReference type="Pfam" id="PF02954">
    <property type="entry name" value="HTH_8"/>
    <property type="match status" value="1"/>
</dbReference>
<evidence type="ECO:0000256" key="4">
    <source>
        <dbReference type="ARBA" id="ARBA00022741"/>
    </source>
</evidence>
<dbReference type="PANTHER" id="PTHR32071">
    <property type="entry name" value="TRANSCRIPTIONAL REGULATORY PROTEIN"/>
    <property type="match status" value="1"/>
</dbReference>
<keyword evidence="8 12" id="KW-0238">DNA-binding</keyword>
<dbReference type="Pfam" id="PF00158">
    <property type="entry name" value="Sigma54_activat"/>
    <property type="match status" value="1"/>
</dbReference>
<keyword evidence="11 12" id="KW-0535">Nitrogen fixation</keyword>
<keyword evidence="5" id="KW-0067">ATP-binding</keyword>
<evidence type="ECO:0000256" key="13">
    <source>
        <dbReference type="SAM" id="Coils"/>
    </source>
</evidence>
<dbReference type="Pfam" id="PF01590">
    <property type="entry name" value="GAF"/>
    <property type="match status" value="1"/>
</dbReference>
<dbReference type="RefSeq" id="WP_083186530.1">
    <property type="nucleotide sequence ID" value="NZ_MAGO01000001.1"/>
</dbReference>
<proteinExistence type="predicted"/>
<dbReference type="SMART" id="SM00065">
    <property type="entry name" value="GAF"/>
    <property type="match status" value="1"/>
</dbReference>
<dbReference type="SMART" id="SM00382">
    <property type="entry name" value="AAA"/>
    <property type="match status" value="1"/>
</dbReference>
<comment type="subunit">
    <text evidence="2 12">Interacts with sigma-54.</text>
</comment>
<dbReference type="Proteomes" id="UP000093080">
    <property type="component" value="Unassembled WGS sequence"/>
</dbReference>
<dbReference type="InterPro" id="IPR058031">
    <property type="entry name" value="AAA_lid_NorR"/>
</dbReference>
<keyword evidence="10 12" id="KW-0804">Transcription</keyword>
<keyword evidence="6 12" id="KW-0902">Two-component regulatory system</keyword>
<dbReference type="InterPro" id="IPR003018">
    <property type="entry name" value="GAF"/>
</dbReference>
<evidence type="ECO:0000256" key="5">
    <source>
        <dbReference type="ARBA" id="ARBA00022840"/>
    </source>
</evidence>
<dbReference type="SUPFAM" id="SSF52540">
    <property type="entry name" value="P-loop containing nucleoside triphosphate hydrolases"/>
    <property type="match status" value="1"/>
</dbReference>
<dbReference type="EMBL" id="MAGO01000001">
    <property type="protein sequence ID" value="OCC16448.1"/>
    <property type="molecule type" value="Genomic_DNA"/>
</dbReference>
<gene>
    <name evidence="15" type="ORF">DBT_0265</name>
</gene>
<evidence type="ECO:0000313" key="16">
    <source>
        <dbReference type="Proteomes" id="UP000093080"/>
    </source>
</evidence>
<evidence type="ECO:0000256" key="2">
    <source>
        <dbReference type="ARBA" id="ARBA00011135"/>
    </source>
</evidence>
<feature type="domain" description="Sigma-54 factor interaction" evidence="14">
    <location>
        <begin position="217"/>
        <end position="446"/>
    </location>
</feature>
<organism evidence="15 16">
    <name type="scientific">Dissulfuribacter thermophilus</name>
    <dbReference type="NCBI Taxonomy" id="1156395"/>
    <lineage>
        <taxon>Bacteria</taxon>
        <taxon>Pseudomonadati</taxon>
        <taxon>Thermodesulfobacteriota</taxon>
        <taxon>Dissulfuribacteria</taxon>
        <taxon>Dissulfuribacterales</taxon>
        <taxon>Dissulfuribacteraceae</taxon>
        <taxon>Dissulfuribacter</taxon>
    </lineage>
</organism>
<dbReference type="OrthoDB" id="9761019at2"/>
<comment type="function">
    <text evidence="1 12">Required for activation of most nif operons, which are directly involved in nitrogen fixation.</text>
</comment>
<sequence length="536" mass="60828">MLAETINYKQDIFSQDPIKDPEKAIRELTCLYEVTRALSSTLDIKKALRDILDILAHRAGMERGTITIFNPKTQELQIEAAKGLTHKAKQRGRYKLGEGITGTVVATGEPIIVPRISEDPRFLNKTRSRKERDKDELSFICVPIKAGDVVIGALSVDRKFSGEKGLEEDLRLLTIISGLIAQSVKKLQEANYERENLLEENRQLKIALKERYSFGKLIGKSTRMQEVFEMAHRVSQSNATVLLRGESGTGKSMIAKAIHYNSPRAKGPFVTVNCSALPESLVESELFGHERGAFTGAIQTKKGRFEQAHKGTIFLDEIGELPHSVQVKLLNVIQDREFQRVGGQKSIKCDVRIIAATNKDLERALEQGQFREDLYYRLNVFPIYIPPLRERKTDILLLAEHFLEKFASENNKKIKRISTSAIDLLIQYHWPGNIRELENCIERAVLICDEDTIRSHHLPPTIMTLSSEQQRDKKNTSLKKRVEDFEKELILDALREAKGNQSKAAKILGTTLRIINYKVQKYGIDPSAFKPIRKEV</sequence>
<evidence type="ECO:0000256" key="10">
    <source>
        <dbReference type="ARBA" id="ARBA00023163"/>
    </source>
</evidence>
<keyword evidence="4" id="KW-0547">Nucleotide-binding</keyword>
<evidence type="ECO:0000256" key="9">
    <source>
        <dbReference type="ARBA" id="ARBA00023159"/>
    </source>
</evidence>
<reference evidence="15 16" key="1">
    <citation type="submission" date="2016-06" db="EMBL/GenBank/DDBJ databases">
        <title>Respiratory ammonification of nitrate coupled to the oxidation of elemental sulfur in deep-sea autotrophic thermophilic bacteria.</title>
        <authorList>
            <person name="Slobodkina G.B."/>
            <person name="Mardanov A.V."/>
            <person name="Ravin N.V."/>
            <person name="Frolova A.A."/>
            <person name="Viryasiv M.B."/>
            <person name="Chernyh N.A."/>
            <person name="Bonch-Osmolovskaya E.A."/>
            <person name="Slobodkin A.I."/>
        </authorList>
    </citation>
    <scope>NUCLEOTIDE SEQUENCE [LARGE SCALE GENOMIC DNA]</scope>
    <source>
        <strain evidence="15 16">S69</strain>
    </source>
</reference>
<keyword evidence="7 12" id="KW-0805">Transcription regulation</keyword>
<evidence type="ECO:0000256" key="1">
    <source>
        <dbReference type="ARBA" id="ARBA00002167"/>
    </source>
</evidence>
<dbReference type="SUPFAM" id="SSF46689">
    <property type="entry name" value="Homeodomain-like"/>
    <property type="match status" value="1"/>
</dbReference>
<dbReference type="GO" id="GO:0043565">
    <property type="term" value="F:sequence-specific DNA binding"/>
    <property type="evidence" value="ECO:0007669"/>
    <property type="project" value="InterPro"/>
</dbReference>
<dbReference type="PRINTS" id="PR01590">
    <property type="entry name" value="HTHFIS"/>
</dbReference>
<name>A0A1B9F960_9BACT</name>
<keyword evidence="9 12" id="KW-0010">Activator</keyword>
<dbReference type="InterPro" id="IPR010113">
    <property type="entry name" value="Nif-specific_regulatory_prot"/>
</dbReference>
<dbReference type="InterPro" id="IPR025662">
    <property type="entry name" value="Sigma_54_int_dom_ATP-bd_1"/>
</dbReference>